<proteinExistence type="predicted"/>
<dbReference type="EMBL" id="CP001338">
    <property type="protein sequence ID" value="ACL17067.1"/>
    <property type="molecule type" value="Genomic_DNA"/>
</dbReference>
<keyword evidence="1" id="KW-0472">Membrane</keyword>
<dbReference type="AlphaFoldDB" id="B8GJZ6"/>
<evidence type="ECO:0000313" key="2">
    <source>
        <dbReference type="EMBL" id="ACL17067.1"/>
    </source>
</evidence>
<reference evidence="2 3" key="1">
    <citation type="journal article" date="2015" name="Genome Announc.">
        <title>Complete Genome Sequence of Methanosphaerula palustris E1-9CT, a Hydrogenotrophic Methanogen Isolated from a Minerotrophic Fen Peatland.</title>
        <authorList>
            <person name="Cadillo-Quiroz H."/>
            <person name="Browne P."/>
            <person name="Kyrpides N."/>
            <person name="Woyke T."/>
            <person name="Goodwin L."/>
            <person name="Detter C."/>
            <person name="Yavitt J.B."/>
            <person name="Zinder S.H."/>
        </authorList>
    </citation>
    <scope>NUCLEOTIDE SEQUENCE [LARGE SCALE GENOMIC DNA]</scope>
    <source>
        <strain evidence="3">ATCC BAA-1556 / DSM 19958 / E1-9c</strain>
    </source>
</reference>
<feature type="transmembrane region" description="Helical" evidence="1">
    <location>
        <begin position="70"/>
        <end position="89"/>
    </location>
</feature>
<keyword evidence="1" id="KW-1133">Transmembrane helix</keyword>
<name>B8GJZ6_METPE</name>
<evidence type="ECO:0000256" key="1">
    <source>
        <dbReference type="SAM" id="Phobius"/>
    </source>
</evidence>
<dbReference type="HOGENOM" id="CLU_2091338_0_0_2"/>
<organism evidence="2 3">
    <name type="scientific">Methanosphaerula palustris (strain ATCC BAA-1556 / DSM 19958 / E1-9c)</name>
    <dbReference type="NCBI Taxonomy" id="521011"/>
    <lineage>
        <taxon>Archaea</taxon>
        <taxon>Methanobacteriati</taxon>
        <taxon>Methanobacteriota</taxon>
        <taxon>Stenosarchaea group</taxon>
        <taxon>Methanomicrobia</taxon>
        <taxon>Methanomicrobiales</taxon>
        <taxon>Methanoregulaceae</taxon>
        <taxon>Methanosphaerula</taxon>
    </lineage>
</organism>
<sequence length="116" mass="12940">MVLAEHRHNRYGFFIPGGILIGLGTGMIFGRADIGVLIGLGAGFIFSGVFREWGRKNEENYPVSSATSSYLMMLIGVLFLIYGMGLLWFPAMIYPYLSAILVIFLGFWLVINGLRR</sequence>
<keyword evidence="3" id="KW-1185">Reference proteome</keyword>
<dbReference type="GeneID" id="7271220"/>
<dbReference type="Proteomes" id="UP000002457">
    <property type="component" value="Chromosome"/>
</dbReference>
<protein>
    <submittedName>
        <fullName evidence="2">Uncharacterized protein</fullName>
    </submittedName>
</protein>
<accession>B8GJZ6</accession>
<gene>
    <name evidence="2" type="ordered locus">Mpal_1760</name>
</gene>
<evidence type="ECO:0000313" key="3">
    <source>
        <dbReference type="Proteomes" id="UP000002457"/>
    </source>
</evidence>
<feature type="transmembrane region" description="Helical" evidence="1">
    <location>
        <begin position="95"/>
        <end position="114"/>
    </location>
</feature>
<feature type="transmembrane region" description="Helical" evidence="1">
    <location>
        <begin position="12"/>
        <end position="28"/>
    </location>
</feature>
<dbReference type="eggNOG" id="arCOG09425">
    <property type="taxonomic scope" value="Archaea"/>
</dbReference>
<dbReference type="RefSeq" id="WP_012618386.1">
    <property type="nucleotide sequence ID" value="NC_011832.1"/>
</dbReference>
<keyword evidence="1" id="KW-0812">Transmembrane</keyword>
<dbReference type="KEGG" id="mpl:Mpal_1760"/>
<feature type="transmembrane region" description="Helical" evidence="1">
    <location>
        <begin position="34"/>
        <end position="50"/>
    </location>
</feature>